<organism evidence="3 4">
    <name type="scientific">Daejeonella rubra</name>
    <dbReference type="NCBI Taxonomy" id="990371"/>
    <lineage>
        <taxon>Bacteria</taxon>
        <taxon>Pseudomonadati</taxon>
        <taxon>Bacteroidota</taxon>
        <taxon>Sphingobacteriia</taxon>
        <taxon>Sphingobacteriales</taxon>
        <taxon>Sphingobacteriaceae</taxon>
        <taxon>Daejeonella</taxon>
    </lineage>
</organism>
<dbReference type="AlphaFoldDB" id="A0A1G9TY68"/>
<dbReference type="RefSeq" id="WP_090704892.1">
    <property type="nucleotide sequence ID" value="NZ_FNHH01000014.1"/>
</dbReference>
<gene>
    <name evidence="3" type="ORF">SAMN05421813_11475</name>
</gene>
<proteinExistence type="inferred from homology"/>
<dbReference type="Proteomes" id="UP000199226">
    <property type="component" value="Unassembled WGS sequence"/>
</dbReference>
<dbReference type="PANTHER" id="PTHR30344:SF1">
    <property type="entry name" value="6-PHOSPHOGLUCONOLACTONASE"/>
    <property type="match status" value="1"/>
</dbReference>
<comment type="similarity">
    <text evidence="1">Belongs to the cycloisomerase 2 family.</text>
</comment>
<evidence type="ECO:0000313" key="3">
    <source>
        <dbReference type="EMBL" id="SDM52344.1"/>
    </source>
</evidence>
<keyword evidence="2" id="KW-0119">Carbohydrate metabolism</keyword>
<dbReference type="PANTHER" id="PTHR30344">
    <property type="entry name" value="6-PHOSPHOGLUCONOLACTONASE-RELATED"/>
    <property type="match status" value="1"/>
</dbReference>
<evidence type="ECO:0000256" key="1">
    <source>
        <dbReference type="ARBA" id="ARBA00005564"/>
    </source>
</evidence>
<evidence type="ECO:0000313" key="4">
    <source>
        <dbReference type="Proteomes" id="UP000199226"/>
    </source>
</evidence>
<dbReference type="InterPro" id="IPR015943">
    <property type="entry name" value="WD40/YVTN_repeat-like_dom_sf"/>
</dbReference>
<dbReference type="GO" id="GO:0006006">
    <property type="term" value="P:glucose metabolic process"/>
    <property type="evidence" value="ECO:0007669"/>
    <property type="project" value="UniProtKB-KW"/>
</dbReference>
<sequence>MRNIISFCIALVLFVSGIEYTLAQPDSKDIIYAGTSSARGSKGIYVLEFDRTLGKLKELQTVTEGSGPGFLALSPGKDFLYSIYGKGTGTDGNGAVMAFKIDPFTGFLKKLNEQSAEGKGPAHISIDPKGRFAYVSNYGEGSVTVLPINSDGSLAKATDHVRHTGSSIDPNRQTKPYPHSTIPSADGKFIYVCDLGTDKIMIYEVLDGGKLKPAKVPFVQEVAGSGPRHFKIHPNGNFAYSVDELSNTIVGFKVDKKTGALTILERLSMLPDGYKEVTYASDVHFSPDGKFIYASNRGHESLVIYEVNAKNGKLSTIGHEPTGGKHPRNFMIDRKGEFVLVGNMNTDNVVIFNRDGKTGKLKPNGVQYTIPGITCLIQL</sequence>
<protein>
    <submittedName>
        <fullName evidence="3">6-phosphogluconolactonase</fullName>
    </submittedName>
</protein>
<dbReference type="InterPro" id="IPR019405">
    <property type="entry name" value="Lactonase_7-beta_prop"/>
</dbReference>
<dbReference type="EMBL" id="FNHH01000014">
    <property type="protein sequence ID" value="SDM52344.1"/>
    <property type="molecule type" value="Genomic_DNA"/>
</dbReference>
<accession>A0A1G9TY68</accession>
<dbReference type="SUPFAM" id="SSF51004">
    <property type="entry name" value="C-terminal (heme d1) domain of cytochrome cd1-nitrite reductase"/>
    <property type="match status" value="1"/>
</dbReference>
<dbReference type="Pfam" id="PF10282">
    <property type="entry name" value="Lactonase"/>
    <property type="match status" value="1"/>
</dbReference>
<keyword evidence="2" id="KW-0313">Glucose metabolism</keyword>
<dbReference type="STRING" id="990371.SAMN05421813_11475"/>
<dbReference type="InterPro" id="IPR011048">
    <property type="entry name" value="Haem_d1_sf"/>
</dbReference>
<evidence type="ECO:0000256" key="2">
    <source>
        <dbReference type="ARBA" id="ARBA00022526"/>
    </source>
</evidence>
<dbReference type="OrthoDB" id="9790815at2"/>
<name>A0A1G9TY68_9SPHI</name>
<reference evidence="4" key="1">
    <citation type="submission" date="2016-10" db="EMBL/GenBank/DDBJ databases">
        <authorList>
            <person name="Varghese N."/>
            <person name="Submissions S."/>
        </authorList>
    </citation>
    <scope>NUCLEOTIDE SEQUENCE [LARGE SCALE GENOMIC DNA]</scope>
    <source>
        <strain evidence="4">DSM 24536</strain>
    </source>
</reference>
<dbReference type="Gene3D" id="2.130.10.10">
    <property type="entry name" value="YVTN repeat-like/Quinoprotein amine dehydrogenase"/>
    <property type="match status" value="1"/>
</dbReference>
<dbReference type="GO" id="GO:0017057">
    <property type="term" value="F:6-phosphogluconolactonase activity"/>
    <property type="evidence" value="ECO:0007669"/>
    <property type="project" value="TreeGrafter"/>
</dbReference>
<dbReference type="GO" id="GO:0005829">
    <property type="term" value="C:cytosol"/>
    <property type="evidence" value="ECO:0007669"/>
    <property type="project" value="TreeGrafter"/>
</dbReference>
<keyword evidence="4" id="KW-1185">Reference proteome</keyword>
<dbReference type="InterPro" id="IPR050282">
    <property type="entry name" value="Cycloisomerase_2"/>
</dbReference>